<keyword evidence="3" id="KW-1185">Reference proteome</keyword>
<evidence type="ECO:0000256" key="1">
    <source>
        <dbReference type="SAM" id="MobiDB-lite"/>
    </source>
</evidence>
<dbReference type="Proteomes" id="UP000765509">
    <property type="component" value="Unassembled WGS sequence"/>
</dbReference>
<feature type="compositionally biased region" description="Polar residues" evidence="1">
    <location>
        <begin position="9"/>
        <end position="22"/>
    </location>
</feature>
<sequence length="109" mass="11661">MVHKRKGSDSSVQPDGSRQGSGENRARTGRPSSRKTHLEDARVAPHPPRYLPTTFDIDSEDKLIQGNGLRVEPLPSGSHGNISALVQTLVQSIQGGRMGNMSKPLAGGH</sequence>
<reference evidence="2" key="1">
    <citation type="submission" date="2021-03" db="EMBL/GenBank/DDBJ databases">
        <title>Draft genome sequence of rust myrtle Austropuccinia psidii MF-1, a brazilian biotype.</title>
        <authorList>
            <person name="Quecine M.C."/>
            <person name="Pachon D.M.R."/>
            <person name="Bonatelli M.L."/>
            <person name="Correr F.H."/>
            <person name="Franceschini L.M."/>
            <person name="Leite T.F."/>
            <person name="Margarido G.R.A."/>
            <person name="Almeida C.A."/>
            <person name="Ferrarezi J.A."/>
            <person name="Labate C.A."/>
        </authorList>
    </citation>
    <scope>NUCLEOTIDE SEQUENCE</scope>
    <source>
        <strain evidence="2">MF-1</strain>
    </source>
</reference>
<protein>
    <submittedName>
        <fullName evidence="2">Uncharacterized protein</fullName>
    </submittedName>
</protein>
<feature type="region of interest" description="Disordered" evidence="1">
    <location>
        <begin position="1"/>
        <end position="54"/>
    </location>
</feature>
<evidence type="ECO:0000313" key="2">
    <source>
        <dbReference type="EMBL" id="MBW0550103.1"/>
    </source>
</evidence>
<comment type="caution">
    <text evidence="2">The sequence shown here is derived from an EMBL/GenBank/DDBJ whole genome shotgun (WGS) entry which is preliminary data.</text>
</comment>
<organism evidence="2 3">
    <name type="scientific">Austropuccinia psidii MF-1</name>
    <dbReference type="NCBI Taxonomy" id="1389203"/>
    <lineage>
        <taxon>Eukaryota</taxon>
        <taxon>Fungi</taxon>
        <taxon>Dikarya</taxon>
        <taxon>Basidiomycota</taxon>
        <taxon>Pucciniomycotina</taxon>
        <taxon>Pucciniomycetes</taxon>
        <taxon>Pucciniales</taxon>
        <taxon>Sphaerophragmiaceae</taxon>
        <taxon>Austropuccinia</taxon>
    </lineage>
</organism>
<evidence type="ECO:0000313" key="3">
    <source>
        <dbReference type="Proteomes" id="UP000765509"/>
    </source>
</evidence>
<gene>
    <name evidence="2" type="ORF">O181_089818</name>
</gene>
<dbReference type="EMBL" id="AVOT02055580">
    <property type="protein sequence ID" value="MBW0550103.1"/>
    <property type="molecule type" value="Genomic_DNA"/>
</dbReference>
<accession>A0A9Q3IU08</accession>
<name>A0A9Q3IU08_9BASI</name>
<dbReference type="AlphaFoldDB" id="A0A9Q3IU08"/>
<proteinExistence type="predicted"/>